<evidence type="ECO:0000313" key="2">
    <source>
        <dbReference type="Proteomes" id="UP001489719"/>
    </source>
</evidence>
<proteinExistence type="predicted"/>
<keyword evidence="2" id="KW-1185">Reference proteome</keyword>
<organism evidence="1 2">
    <name type="scientific">Lipomyces orientalis</name>
    <dbReference type="NCBI Taxonomy" id="1233043"/>
    <lineage>
        <taxon>Eukaryota</taxon>
        <taxon>Fungi</taxon>
        <taxon>Dikarya</taxon>
        <taxon>Ascomycota</taxon>
        <taxon>Saccharomycotina</taxon>
        <taxon>Lipomycetes</taxon>
        <taxon>Lipomycetales</taxon>
        <taxon>Lipomycetaceae</taxon>
        <taxon>Lipomyces</taxon>
    </lineage>
</organism>
<name>A0ACC3TYP7_9ASCO</name>
<dbReference type="EMBL" id="MU970037">
    <property type="protein sequence ID" value="KAK9325890.1"/>
    <property type="molecule type" value="Genomic_DNA"/>
</dbReference>
<gene>
    <name evidence="1" type="ORF">V1517DRAFT_126004</name>
</gene>
<protein>
    <submittedName>
        <fullName evidence="1">Uncharacterized protein</fullName>
    </submittedName>
</protein>
<sequence length="689" mass="76821">MARFQELRMVNCVMSSASSSSSLASYYNQAHGDAVHVDADAMEMADDSIMFPAPDVEGEGMWSKRTTLDKLPMEVYWQICSQFQTKGALNNLSLTSKSVYSATLPELYRTVNVTPTDVSSLARTAASLSRHAAHIRRITVSAPPDNDYDDSPLSFTVQRVEPGARRLRMSAVEAEAIASSISRLTNMFSFEWNDCPVVLPCEILAAVLCLPRLMYFQTCSLPSQMPDVSWPHGSWLRALRILRLRSLDEARVLNGIVRNCKHTLGYLSIRVAEREELSDSVVDDVDPRQLAWGANFHFGLPPNIPLQPPTHDDDLASTNVKSKFLAVVFKDVIDHDGEKLYLDSLALFNFPRVDLSFLAQRVNFAKLRVLRIDTMDPFVLNTLSDKTVLPPRMKTLDLTFSKAVFPLAPLRSIMLPAEPGQDEQQPDTRPPLMSTFLRELRQVENLNLKLVCEPTRQDVVLSAHVAPWLLTLGNTPTPDNHDTDRRTYSLKKLSIHIWSVSSGHHVLLAPWALAHLHSLATSRPGAGIKSLAIDLSRGATPFPYLVTTLKEFKSLKKLYVNYAPSVYYGSGVYDVCRRQAATLKEQVRGLELIWLNSVELRVPYRRQDGADGIFTSTSSARRMPFSSPSASSAAPAAPAAAPAAPAAALNFEYENEYDYDNEDDHDEHCGDEYFADDGNFNIFANRIII</sequence>
<comment type="caution">
    <text evidence="1">The sequence shown here is derived from an EMBL/GenBank/DDBJ whole genome shotgun (WGS) entry which is preliminary data.</text>
</comment>
<accession>A0ACC3TYP7</accession>
<dbReference type="Proteomes" id="UP001489719">
    <property type="component" value="Unassembled WGS sequence"/>
</dbReference>
<reference evidence="2" key="1">
    <citation type="journal article" date="2024" name="Front. Bioeng. Biotechnol.">
        <title>Genome-scale model development and genomic sequencing of the oleaginous clade Lipomyces.</title>
        <authorList>
            <person name="Czajka J.J."/>
            <person name="Han Y."/>
            <person name="Kim J."/>
            <person name="Mondo S.J."/>
            <person name="Hofstad B.A."/>
            <person name="Robles A."/>
            <person name="Haridas S."/>
            <person name="Riley R."/>
            <person name="LaButti K."/>
            <person name="Pangilinan J."/>
            <person name="Andreopoulos W."/>
            <person name="Lipzen A."/>
            <person name="Yan J."/>
            <person name="Wang M."/>
            <person name="Ng V."/>
            <person name="Grigoriev I.V."/>
            <person name="Spatafora J.W."/>
            <person name="Magnuson J.K."/>
            <person name="Baker S.E."/>
            <person name="Pomraning K.R."/>
        </authorList>
    </citation>
    <scope>NUCLEOTIDE SEQUENCE [LARGE SCALE GENOMIC DNA]</scope>
    <source>
        <strain evidence="2">CBS 10300</strain>
    </source>
</reference>
<evidence type="ECO:0000313" key="1">
    <source>
        <dbReference type="EMBL" id="KAK9325890.1"/>
    </source>
</evidence>